<feature type="compositionally biased region" description="Low complexity" evidence="14">
    <location>
        <begin position="412"/>
        <end position="423"/>
    </location>
</feature>
<evidence type="ECO:0000256" key="10">
    <source>
        <dbReference type="ARBA" id="ARBA00023163"/>
    </source>
</evidence>
<sequence length="423" mass="45691">MPKVFLVRKSTFWNDQRAAEKVRQQRELAAAKEKSTDGSPIFNHHRATSAFELFRHVTTRSSAHQHPPLPSSVVTGTSSSGLIYTTVGPGAAAATAFTPLSAPAASLMIDNKCLRVDTTGSTSRDGKCGTSTATSNTVINLATVLPTPPCSPNENTLLSKGDSSTTHKEPTSATSSPSKRKRNSSTPSSPSKRPASAMERASEQGSPTKSTVLITDGRSRKKRQKGPTSNNEGLVESGESSRERGGDDGEIVGDTKGARYTCNDCGKSYATSSNLSRHKQTHRSLESGNAKRCPTCGKTYVSMPALSMHLLTHKLCHKCHVCDKKFSRPWLLQGHLRSHTGEKPFECACGKSFADRSNLRAHMQTHSTARQHVCKYCGKSFSLKSYLSKHYESSCIHREAHSSHDGSLCPESDSSSMDLSMSS</sequence>
<feature type="domain" description="C2H2-type" evidence="15">
    <location>
        <begin position="317"/>
        <end position="344"/>
    </location>
</feature>
<comment type="subcellular location">
    <subcellularLocation>
        <location evidence="2">Nucleus</location>
    </subcellularLocation>
</comment>
<comment type="caution">
    <text evidence="16">The sequence shown here is derived from an EMBL/GenBank/DDBJ whole genome shotgun (WGS) entry which is preliminary data.</text>
</comment>
<comment type="function">
    <text evidence="1">May be involved in transcriptional regulation.</text>
</comment>
<dbReference type="PROSITE" id="PS00028">
    <property type="entry name" value="ZINC_FINGER_C2H2_1"/>
    <property type="match status" value="3"/>
</dbReference>
<dbReference type="SUPFAM" id="SSF57667">
    <property type="entry name" value="beta-beta-alpha zinc fingers"/>
    <property type="match status" value="2"/>
</dbReference>
<dbReference type="SMART" id="SM00355">
    <property type="entry name" value="ZnF_C2H2"/>
    <property type="match status" value="5"/>
</dbReference>
<feature type="region of interest" description="Disordered" evidence="14">
    <location>
        <begin position="144"/>
        <end position="253"/>
    </location>
</feature>
<comment type="similarity">
    <text evidence="3">Belongs to the krueppel C2H2-type zinc-finger protein family.</text>
</comment>
<keyword evidence="11" id="KW-0539">Nucleus</keyword>
<feature type="domain" description="C2H2-type" evidence="15">
    <location>
        <begin position="372"/>
        <end position="402"/>
    </location>
</feature>
<feature type="compositionally biased region" description="Polar residues" evidence="14">
    <location>
        <begin position="152"/>
        <end position="164"/>
    </location>
</feature>
<proteinExistence type="inferred from homology"/>
<dbReference type="PROSITE" id="PS50157">
    <property type="entry name" value="ZINC_FINGER_C2H2_2"/>
    <property type="match status" value="5"/>
</dbReference>
<keyword evidence="8" id="KW-0805">Transcription regulation</keyword>
<evidence type="ECO:0000256" key="5">
    <source>
        <dbReference type="ARBA" id="ARBA00022737"/>
    </source>
</evidence>
<keyword evidence="10" id="KW-0804">Transcription</keyword>
<dbReference type="GO" id="GO:0008270">
    <property type="term" value="F:zinc ion binding"/>
    <property type="evidence" value="ECO:0007669"/>
    <property type="project" value="UniProtKB-KW"/>
</dbReference>
<evidence type="ECO:0000256" key="2">
    <source>
        <dbReference type="ARBA" id="ARBA00004123"/>
    </source>
</evidence>
<dbReference type="InterPro" id="IPR036236">
    <property type="entry name" value="Znf_C2H2_sf"/>
</dbReference>
<dbReference type="GO" id="GO:0000981">
    <property type="term" value="F:DNA-binding transcription factor activity, RNA polymerase II-specific"/>
    <property type="evidence" value="ECO:0007669"/>
    <property type="project" value="TreeGrafter"/>
</dbReference>
<dbReference type="GO" id="GO:0042802">
    <property type="term" value="F:identical protein binding"/>
    <property type="evidence" value="ECO:0007669"/>
    <property type="project" value="UniProtKB-ARBA"/>
</dbReference>
<evidence type="ECO:0000256" key="14">
    <source>
        <dbReference type="SAM" id="MobiDB-lite"/>
    </source>
</evidence>
<dbReference type="InterPro" id="IPR013087">
    <property type="entry name" value="Znf_C2H2_type"/>
</dbReference>
<evidence type="ECO:0000256" key="6">
    <source>
        <dbReference type="ARBA" id="ARBA00022771"/>
    </source>
</evidence>
<protein>
    <recommendedName>
        <fullName evidence="15">C2H2-type domain-containing protein</fullName>
    </recommendedName>
</protein>
<evidence type="ECO:0000256" key="13">
    <source>
        <dbReference type="PROSITE-ProRule" id="PRU00042"/>
    </source>
</evidence>
<evidence type="ECO:0000259" key="15">
    <source>
        <dbReference type="PROSITE" id="PS50157"/>
    </source>
</evidence>
<dbReference type="AlphaFoldDB" id="A0A1D1UNN8"/>
<dbReference type="FunFam" id="3.30.160.60:FF:000043">
    <property type="entry name" value="Scratch family zinc finger 2"/>
    <property type="match status" value="1"/>
</dbReference>
<keyword evidence="9" id="KW-0238">DNA-binding</keyword>
<comment type="similarity">
    <text evidence="12">Belongs to the snail C2H2-type zinc-finger protein family.</text>
</comment>
<gene>
    <name evidence="16" type="primary">RvY_00750-1</name>
    <name evidence="16" type="synonym">RvY_00750.1</name>
    <name evidence="16" type="ORF">RvY_00750</name>
</gene>
<evidence type="ECO:0000313" key="17">
    <source>
        <dbReference type="Proteomes" id="UP000186922"/>
    </source>
</evidence>
<dbReference type="Pfam" id="PF00096">
    <property type="entry name" value="zf-C2H2"/>
    <property type="match status" value="5"/>
</dbReference>
<feature type="domain" description="C2H2-type" evidence="15">
    <location>
        <begin position="260"/>
        <end position="287"/>
    </location>
</feature>
<dbReference type="PANTHER" id="PTHR24388:SF38">
    <property type="entry name" value="PROTEIN SNAIL"/>
    <property type="match status" value="1"/>
</dbReference>
<dbReference type="EMBL" id="BDGG01000001">
    <property type="protein sequence ID" value="GAU87973.1"/>
    <property type="molecule type" value="Genomic_DNA"/>
</dbReference>
<feature type="domain" description="C2H2-type" evidence="15">
    <location>
        <begin position="291"/>
        <end position="313"/>
    </location>
</feature>
<keyword evidence="17" id="KW-1185">Reference proteome</keyword>
<evidence type="ECO:0000256" key="7">
    <source>
        <dbReference type="ARBA" id="ARBA00022833"/>
    </source>
</evidence>
<evidence type="ECO:0000256" key="12">
    <source>
        <dbReference type="ARBA" id="ARBA00037948"/>
    </source>
</evidence>
<dbReference type="FunFam" id="3.30.160.60:FF:000508">
    <property type="entry name" value="Myeloid zinc finger 1"/>
    <property type="match status" value="1"/>
</dbReference>
<keyword evidence="4" id="KW-0479">Metal-binding</keyword>
<evidence type="ECO:0000256" key="11">
    <source>
        <dbReference type="ARBA" id="ARBA00023242"/>
    </source>
</evidence>
<name>A0A1D1UNN8_RAMVA</name>
<dbReference type="STRING" id="947166.A0A1D1UNN8"/>
<keyword evidence="7" id="KW-0862">Zinc</keyword>
<keyword evidence="6 13" id="KW-0863">Zinc-finger</keyword>
<evidence type="ECO:0000256" key="8">
    <source>
        <dbReference type="ARBA" id="ARBA00023015"/>
    </source>
</evidence>
<evidence type="ECO:0000256" key="4">
    <source>
        <dbReference type="ARBA" id="ARBA00022723"/>
    </source>
</evidence>
<evidence type="ECO:0000256" key="1">
    <source>
        <dbReference type="ARBA" id="ARBA00003767"/>
    </source>
</evidence>
<dbReference type="Gene3D" id="3.30.160.60">
    <property type="entry name" value="Classic Zinc Finger"/>
    <property type="match status" value="4"/>
</dbReference>
<evidence type="ECO:0000313" key="16">
    <source>
        <dbReference type="EMBL" id="GAU87973.1"/>
    </source>
</evidence>
<keyword evidence="5" id="KW-0677">Repeat</keyword>
<accession>A0A1D1UNN8</accession>
<evidence type="ECO:0000256" key="9">
    <source>
        <dbReference type="ARBA" id="ARBA00023125"/>
    </source>
</evidence>
<evidence type="ECO:0000256" key="3">
    <source>
        <dbReference type="ARBA" id="ARBA00006991"/>
    </source>
</evidence>
<dbReference type="GO" id="GO:0005634">
    <property type="term" value="C:nucleus"/>
    <property type="evidence" value="ECO:0007669"/>
    <property type="project" value="UniProtKB-SubCell"/>
</dbReference>
<dbReference type="OrthoDB" id="5428132at2759"/>
<dbReference type="InterPro" id="IPR050527">
    <property type="entry name" value="Snail/Krueppel_Znf"/>
</dbReference>
<dbReference type="PANTHER" id="PTHR24388">
    <property type="entry name" value="ZINC FINGER PROTEIN"/>
    <property type="match status" value="1"/>
</dbReference>
<reference evidence="16 17" key="1">
    <citation type="journal article" date="2016" name="Nat. Commun.">
        <title>Extremotolerant tardigrade genome and improved radiotolerance of human cultured cells by tardigrade-unique protein.</title>
        <authorList>
            <person name="Hashimoto T."/>
            <person name="Horikawa D.D."/>
            <person name="Saito Y."/>
            <person name="Kuwahara H."/>
            <person name="Kozuka-Hata H."/>
            <person name="Shin-I T."/>
            <person name="Minakuchi Y."/>
            <person name="Ohishi K."/>
            <person name="Motoyama A."/>
            <person name="Aizu T."/>
            <person name="Enomoto A."/>
            <person name="Kondo K."/>
            <person name="Tanaka S."/>
            <person name="Hara Y."/>
            <person name="Koshikawa S."/>
            <person name="Sagara H."/>
            <person name="Miura T."/>
            <person name="Yokobori S."/>
            <person name="Miyagawa K."/>
            <person name="Suzuki Y."/>
            <person name="Kubo T."/>
            <person name="Oyama M."/>
            <person name="Kohara Y."/>
            <person name="Fujiyama A."/>
            <person name="Arakawa K."/>
            <person name="Katayama T."/>
            <person name="Toyoda A."/>
            <person name="Kunieda T."/>
        </authorList>
    </citation>
    <scope>NUCLEOTIDE SEQUENCE [LARGE SCALE GENOMIC DNA]</scope>
    <source>
        <strain evidence="16 17">YOKOZUNA-1</strain>
    </source>
</reference>
<dbReference type="FunFam" id="3.30.160.60:FF:000706">
    <property type="entry name" value="Zinc finger protein"/>
    <property type="match status" value="1"/>
</dbReference>
<dbReference type="Proteomes" id="UP000186922">
    <property type="component" value="Unassembled WGS sequence"/>
</dbReference>
<dbReference type="GO" id="GO:0000978">
    <property type="term" value="F:RNA polymerase II cis-regulatory region sequence-specific DNA binding"/>
    <property type="evidence" value="ECO:0007669"/>
    <property type="project" value="TreeGrafter"/>
</dbReference>
<feature type="domain" description="C2H2-type" evidence="15">
    <location>
        <begin position="345"/>
        <end position="371"/>
    </location>
</feature>
<organism evidence="16 17">
    <name type="scientific">Ramazzottius varieornatus</name>
    <name type="common">Water bear</name>
    <name type="synonym">Tardigrade</name>
    <dbReference type="NCBI Taxonomy" id="947166"/>
    <lineage>
        <taxon>Eukaryota</taxon>
        <taxon>Metazoa</taxon>
        <taxon>Ecdysozoa</taxon>
        <taxon>Tardigrada</taxon>
        <taxon>Eutardigrada</taxon>
        <taxon>Parachela</taxon>
        <taxon>Hypsibioidea</taxon>
        <taxon>Ramazzottiidae</taxon>
        <taxon>Ramazzottius</taxon>
    </lineage>
</organism>
<feature type="region of interest" description="Disordered" evidence="14">
    <location>
        <begin position="401"/>
        <end position="423"/>
    </location>
</feature>
<feature type="compositionally biased region" description="Polar residues" evidence="14">
    <location>
        <begin position="203"/>
        <end position="213"/>
    </location>
</feature>